<organism evidence="1 2">
    <name type="scientific">Racocetra persica</name>
    <dbReference type="NCBI Taxonomy" id="160502"/>
    <lineage>
        <taxon>Eukaryota</taxon>
        <taxon>Fungi</taxon>
        <taxon>Fungi incertae sedis</taxon>
        <taxon>Mucoromycota</taxon>
        <taxon>Glomeromycotina</taxon>
        <taxon>Glomeromycetes</taxon>
        <taxon>Diversisporales</taxon>
        <taxon>Gigasporaceae</taxon>
        <taxon>Racocetra</taxon>
    </lineage>
</organism>
<proteinExistence type="predicted"/>
<comment type="caution">
    <text evidence="1">The sequence shown here is derived from an EMBL/GenBank/DDBJ whole genome shotgun (WGS) entry which is preliminary data.</text>
</comment>
<dbReference type="EMBL" id="CAJVQC010027749">
    <property type="protein sequence ID" value="CAG8737339.1"/>
    <property type="molecule type" value="Genomic_DNA"/>
</dbReference>
<gene>
    <name evidence="1" type="ORF">RPERSI_LOCUS12792</name>
</gene>
<evidence type="ECO:0000313" key="1">
    <source>
        <dbReference type="EMBL" id="CAG8737339.1"/>
    </source>
</evidence>
<feature type="non-terminal residue" evidence="1">
    <location>
        <position position="141"/>
    </location>
</feature>
<dbReference type="Proteomes" id="UP000789920">
    <property type="component" value="Unassembled WGS sequence"/>
</dbReference>
<name>A0ACA9Q4I8_9GLOM</name>
<evidence type="ECO:0000313" key="2">
    <source>
        <dbReference type="Proteomes" id="UP000789920"/>
    </source>
</evidence>
<sequence>MSEFQAISLFRPEMFINLSYILVDCSCTYVIILSGILIKLAPHILTAKKISTSTPFQLWDLENSEAYQKVYARSAIPKYDTSALTVEAGIAPSSDPGLCKKTLSDLSTIGEGAYSVITFILADTKGGVAPPDTECGTKYPN</sequence>
<accession>A0ACA9Q4I8</accession>
<protein>
    <submittedName>
        <fullName evidence="1">514_t:CDS:1</fullName>
    </submittedName>
</protein>
<keyword evidence="2" id="KW-1185">Reference proteome</keyword>
<reference evidence="1" key="1">
    <citation type="submission" date="2021-06" db="EMBL/GenBank/DDBJ databases">
        <authorList>
            <person name="Kallberg Y."/>
            <person name="Tangrot J."/>
            <person name="Rosling A."/>
        </authorList>
    </citation>
    <scope>NUCLEOTIDE SEQUENCE</scope>
    <source>
        <strain evidence="1">MA461A</strain>
    </source>
</reference>